<dbReference type="RefSeq" id="WP_145054641.1">
    <property type="nucleotide sequence ID" value="NZ_CP036433.1"/>
</dbReference>
<dbReference type="KEGG" id="lcre:Pla8534_37820"/>
<feature type="chain" id="PRO_5022109789" description="SGNH/GDSL hydrolase family protein" evidence="1">
    <location>
        <begin position="23"/>
        <end position="272"/>
    </location>
</feature>
<feature type="signal peptide" evidence="1">
    <location>
        <begin position="1"/>
        <end position="22"/>
    </location>
</feature>
<keyword evidence="3" id="KW-1185">Reference proteome</keyword>
<dbReference type="GO" id="GO:0016788">
    <property type="term" value="F:hydrolase activity, acting on ester bonds"/>
    <property type="evidence" value="ECO:0007669"/>
    <property type="project" value="UniProtKB-ARBA"/>
</dbReference>
<dbReference type="OrthoDB" id="268294at2"/>
<dbReference type="EMBL" id="CP036433">
    <property type="protein sequence ID" value="QDU95963.1"/>
    <property type="molecule type" value="Genomic_DNA"/>
</dbReference>
<protein>
    <recommendedName>
        <fullName evidence="4">SGNH/GDSL hydrolase family protein</fullName>
    </recommendedName>
</protein>
<proteinExistence type="predicted"/>
<evidence type="ECO:0000256" key="1">
    <source>
        <dbReference type="SAM" id="SignalP"/>
    </source>
</evidence>
<reference evidence="2 3" key="1">
    <citation type="submission" date="2019-02" db="EMBL/GenBank/DDBJ databases">
        <title>Deep-cultivation of Planctomycetes and their phenomic and genomic characterization uncovers novel biology.</title>
        <authorList>
            <person name="Wiegand S."/>
            <person name="Jogler M."/>
            <person name="Boedeker C."/>
            <person name="Pinto D."/>
            <person name="Vollmers J."/>
            <person name="Rivas-Marin E."/>
            <person name="Kohn T."/>
            <person name="Peeters S.H."/>
            <person name="Heuer A."/>
            <person name="Rast P."/>
            <person name="Oberbeckmann S."/>
            <person name="Bunk B."/>
            <person name="Jeske O."/>
            <person name="Meyerdierks A."/>
            <person name="Storesund J.E."/>
            <person name="Kallscheuer N."/>
            <person name="Luecker S."/>
            <person name="Lage O.M."/>
            <person name="Pohl T."/>
            <person name="Merkel B.J."/>
            <person name="Hornburger P."/>
            <person name="Mueller R.-W."/>
            <person name="Bruemmer F."/>
            <person name="Labrenz M."/>
            <person name="Spormann A.M."/>
            <person name="Op den Camp H."/>
            <person name="Overmann J."/>
            <person name="Amann R."/>
            <person name="Jetten M.S.M."/>
            <person name="Mascher T."/>
            <person name="Medema M.H."/>
            <person name="Devos D.P."/>
            <person name="Kaster A.-K."/>
            <person name="Ovreas L."/>
            <person name="Rohde M."/>
            <person name="Galperin M.Y."/>
            <person name="Jogler C."/>
        </authorList>
    </citation>
    <scope>NUCLEOTIDE SEQUENCE [LARGE SCALE GENOMIC DNA]</scope>
    <source>
        <strain evidence="2 3">Pla85_3_4</strain>
    </source>
</reference>
<evidence type="ECO:0000313" key="2">
    <source>
        <dbReference type="EMBL" id="QDU95963.1"/>
    </source>
</evidence>
<dbReference type="SUPFAM" id="SSF52266">
    <property type="entry name" value="SGNH hydrolase"/>
    <property type="match status" value="1"/>
</dbReference>
<sequence length="272" mass="30522" precursor="true">MRIVTKLGWIALLLALGSPAIAAEPVVEPHHVLMVGNSLTYTYNIPAILARFAAETDRELTLKTHFAGGKDLTWHWSNARKTAGLTAAQVIEQGDFDLVILQDSSRRSLSAESREEFVQVTKEYQQLAAKKSTRLLFYMGFLRNEKFPEDQVQTLDAMYTDQADALGISCAPVALAFQRCHQERPDLALLDNRTDGKYALNKTGTHQSPFGSYLAACTIYAALYDRSPVGLEFRAAFDQKKEVTFEKEDTAAAQDIAWRTWQAWKKRQQQGS</sequence>
<evidence type="ECO:0000313" key="3">
    <source>
        <dbReference type="Proteomes" id="UP000317648"/>
    </source>
</evidence>
<dbReference type="InterPro" id="IPR036514">
    <property type="entry name" value="SGNH_hydro_sf"/>
</dbReference>
<accession>A0A518DVW3</accession>
<organism evidence="2 3">
    <name type="scientific">Lignipirellula cremea</name>
    <dbReference type="NCBI Taxonomy" id="2528010"/>
    <lineage>
        <taxon>Bacteria</taxon>
        <taxon>Pseudomonadati</taxon>
        <taxon>Planctomycetota</taxon>
        <taxon>Planctomycetia</taxon>
        <taxon>Pirellulales</taxon>
        <taxon>Pirellulaceae</taxon>
        <taxon>Lignipirellula</taxon>
    </lineage>
</organism>
<gene>
    <name evidence="2" type="ORF">Pla8534_37820</name>
</gene>
<name>A0A518DVW3_9BACT</name>
<dbReference type="Gene3D" id="3.40.50.1110">
    <property type="entry name" value="SGNH hydrolase"/>
    <property type="match status" value="1"/>
</dbReference>
<dbReference type="Proteomes" id="UP000317648">
    <property type="component" value="Chromosome"/>
</dbReference>
<keyword evidence="1" id="KW-0732">Signal</keyword>
<evidence type="ECO:0008006" key="4">
    <source>
        <dbReference type="Google" id="ProtNLM"/>
    </source>
</evidence>
<dbReference type="AlphaFoldDB" id="A0A518DVW3"/>